<proteinExistence type="predicted"/>
<feature type="chain" id="PRO_5019431667" evidence="1">
    <location>
        <begin position="21"/>
        <end position="161"/>
    </location>
</feature>
<evidence type="ECO:0000313" key="2">
    <source>
        <dbReference type="EMBL" id="SPD73383.1"/>
    </source>
</evidence>
<dbReference type="AlphaFoldDB" id="A0A445MVB4"/>
<protein>
    <submittedName>
        <fullName evidence="2">Uncharacterized protein</fullName>
    </submittedName>
</protein>
<gene>
    <name evidence="2" type="ORF">PITCH_A1820012</name>
</gene>
<keyword evidence="1" id="KW-0732">Signal</keyword>
<evidence type="ECO:0000256" key="1">
    <source>
        <dbReference type="SAM" id="SignalP"/>
    </source>
</evidence>
<accession>A0A445MVB4</accession>
<dbReference type="EMBL" id="OJIN01000093">
    <property type="protein sequence ID" value="SPD73383.1"/>
    <property type="molecule type" value="Genomic_DNA"/>
</dbReference>
<organism evidence="2">
    <name type="scientific">uncultured Desulfobacterium sp</name>
    <dbReference type="NCBI Taxonomy" id="201089"/>
    <lineage>
        <taxon>Bacteria</taxon>
        <taxon>Pseudomonadati</taxon>
        <taxon>Thermodesulfobacteriota</taxon>
        <taxon>Desulfobacteria</taxon>
        <taxon>Desulfobacterales</taxon>
        <taxon>Desulfobacteriaceae</taxon>
        <taxon>Desulfobacterium</taxon>
        <taxon>environmental samples</taxon>
    </lineage>
</organism>
<feature type="signal peptide" evidence="1">
    <location>
        <begin position="1"/>
        <end position="20"/>
    </location>
</feature>
<reference evidence="2" key="1">
    <citation type="submission" date="2018-01" db="EMBL/GenBank/DDBJ databases">
        <authorList>
            <person name="Regsiter A."/>
            <person name="William W."/>
        </authorList>
    </citation>
    <scope>NUCLEOTIDE SEQUENCE</scope>
    <source>
        <strain evidence="2">TRIP AH-1</strain>
    </source>
</reference>
<name>A0A445MVB4_9BACT</name>
<sequence>MLKRMIFCVLLVLVSAVVYASSPQDMSACLPDTIGNYKSSKDAVVTDHKNDVLSVSRQYQYEGKIVNVSIWKIPGNKEIWPYIGGKSKANLMIVAGRMCILNIDESSGNSTLVINIDKAYLTPPPYLYRVSVNTSNTTDNTVVQTIGENLDYDNLFALYGK</sequence>